<evidence type="ECO:0000313" key="1">
    <source>
        <dbReference type="EMBL" id="KAJ6635293.1"/>
    </source>
</evidence>
<gene>
    <name evidence="1" type="ORF">Bhyg_13879</name>
</gene>
<dbReference type="OrthoDB" id="431169at2759"/>
<keyword evidence="2" id="KW-1185">Reference proteome</keyword>
<accession>A0A9Q0RWW8</accession>
<reference evidence="1" key="1">
    <citation type="submission" date="2022-07" db="EMBL/GenBank/DDBJ databases">
        <authorList>
            <person name="Trinca V."/>
            <person name="Uliana J.V.C."/>
            <person name="Torres T.T."/>
            <person name="Ward R.J."/>
            <person name="Monesi N."/>
        </authorList>
    </citation>
    <scope>NUCLEOTIDE SEQUENCE</scope>
    <source>
        <strain evidence="1">HSMRA1968</strain>
        <tissue evidence="1">Whole embryos</tissue>
    </source>
</reference>
<sequence length="50" mass="5689">MTTDSKKALLTLFHLEFNKEKKIKSIRVTDIDIGKHIGYVDVVGNIKSNE</sequence>
<proteinExistence type="predicted"/>
<organism evidence="1 2">
    <name type="scientific">Pseudolycoriella hygida</name>
    <dbReference type="NCBI Taxonomy" id="35572"/>
    <lineage>
        <taxon>Eukaryota</taxon>
        <taxon>Metazoa</taxon>
        <taxon>Ecdysozoa</taxon>
        <taxon>Arthropoda</taxon>
        <taxon>Hexapoda</taxon>
        <taxon>Insecta</taxon>
        <taxon>Pterygota</taxon>
        <taxon>Neoptera</taxon>
        <taxon>Endopterygota</taxon>
        <taxon>Diptera</taxon>
        <taxon>Nematocera</taxon>
        <taxon>Sciaroidea</taxon>
        <taxon>Sciaridae</taxon>
        <taxon>Pseudolycoriella</taxon>
    </lineage>
</organism>
<feature type="non-terminal residue" evidence="1">
    <location>
        <position position="1"/>
    </location>
</feature>
<evidence type="ECO:0000313" key="2">
    <source>
        <dbReference type="Proteomes" id="UP001151699"/>
    </source>
</evidence>
<dbReference type="EMBL" id="WJQU01000004">
    <property type="protein sequence ID" value="KAJ6635293.1"/>
    <property type="molecule type" value="Genomic_DNA"/>
</dbReference>
<dbReference type="AlphaFoldDB" id="A0A9Q0RWW8"/>
<name>A0A9Q0RWW8_9DIPT</name>
<dbReference type="Proteomes" id="UP001151699">
    <property type="component" value="Chromosome C"/>
</dbReference>
<comment type="caution">
    <text evidence="1">The sequence shown here is derived from an EMBL/GenBank/DDBJ whole genome shotgun (WGS) entry which is preliminary data.</text>
</comment>
<protein>
    <submittedName>
        <fullName evidence="1">Uncharacterized protein</fullName>
    </submittedName>
</protein>